<protein>
    <submittedName>
        <fullName evidence="1">tRNA modification GTPase gtpbp3, mitochondrial</fullName>
    </submittedName>
</protein>
<evidence type="ECO:0000313" key="2">
    <source>
        <dbReference type="Proteomes" id="UP001145114"/>
    </source>
</evidence>
<organism evidence="1 2">
    <name type="scientific">Spiromyces aspiralis</name>
    <dbReference type="NCBI Taxonomy" id="68401"/>
    <lineage>
        <taxon>Eukaryota</taxon>
        <taxon>Fungi</taxon>
        <taxon>Fungi incertae sedis</taxon>
        <taxon>Zoopagomycota</taxon>
        <taxon>Kickxellomycotina</taxon>
        <taxon>Kickxellomycetes</taxon>
        <taxon>Kickxellales</taxon>
        <taxon>Kickxellaceae</taxon>
        <taxon>Spiromyces</taxon>
    </lineage>
</organism>
<name>A0ACC1HC08_9FUNG</name>
<keyword evidence="2" id="KW-1185">Reference proteome</keyword>
<accession>A0ACC1HC08</accession>
<comment type="caution">
    <text evidence="1">The sequence shown here is derived from an EMBL/GenBank/DDBJ whole genome shotgun (WGS) entry which is preliminary data.</text>
</comment>
<sequence length="190" mass="20610">QRRVAIVSPQAGTTRDVIETTLNIGGYPVVVGDTAGIREATDIVEREGIQRALEAVKNSDFRIIVLDSSSLRRVTPTAGTMPKGGLRPSWSDAVQLVRSVAGGDDDNNNSSSSSMDKTTTLFLFNKWDQVVPSIAFTATTTDCEYSEQLSATQKVAEDVGIPPDLCLPMSCTTLWGWDKVMRRLKDAVES</sequence>
<evidence type="ECO:0000313" key="1">
    <source>
        <dbReference type="EMBL" id="KAJ1672623.1"/>
    </source>
</evidence>
<feature type="non-terminal residue" evidence="1">
    <location>
        <position position="1"/>
    </location>
</feature>
<feature type="non-terminal residue" evidence="1">
    <location>
        <position position="190"/>
    </location>
</feature>
<dbReference type="EMBL" id="JAMZIH010008081">
    <property type="protein sequence ID" value="KAJ1672623.1"/>
    <property type="molecule type" value="Genomic_DNA"/>
</dbReference>
<gene>
    <name evidence="1" type="primary">GTPBP3_2</name>
    <name evidence="1" type="ORF">EV182_006820</name>
</gene>
<dbReference type="Proteomes" id="UP001145114">
    <property type="component" value="Unassembled WGS sequence"/>
</dbReference>
<reference evidence="1" key="1">
    <citation type="submission" date="2022-06" db="EMBL/GenBank/DDBJ databases">
        <title>Phylogenomic reconstructions and comparative analyses of Kickxellomycotina fungi.</title>
        <authorList>
            <person name="Reynolds N.K."/>
            <person name="Stajich J.E."/>
            <person name="Barry K."/>
            <person name="Grigoriev I.V."/>
            <person name="Crous P."/>
            <person name="Smith M.E."/>
        </authorList>
    </citation>
    <scope>NUCLEOTIDE SEQUENCE</scope>
    <source>
        <strain evidence="1">RSA 2271</strain>
    </source>
</reference>
<proteinExistence type="predicted"/>